<dbReference type="EMBL" id="UINC01012515">
    <property type="protein sequence ID" value="SVA54619.1"/>
    <property type="molecule type" value="Genomic_DNA"/>
</dbReference>
<name>A0A381WQ20_9ZZZZ</name>
<evidence type="ECO:0000256" key="1">
    <source>
        <dbReference type="ARBA" id="ARBA00022630"/>
    </source>
</evidence>
<organism evidence="4">
    <name type="scientific">marine metagenome</name>
    <dbReference type="NCBI Taxonomy" id="408172"/>
    <lineage>
        <taxon>unclassified sequences</taxon>
        <taxon>metagenomes</taxon>
        <taxon>ecological metagenomes</taxon>
    </lineage>
</organism>
<keyword evidence="3" id="KW-0560">Oxidoreductase</keyword>
<feature type="non-terminal residue" evidence="4">
    <location>
        <position position="1"/>
    </location>
</feature>
<dbReference type="GO" id="GO:0004499">
    <property type="term" value="F:N,N-dimethylaniline monooxygenase activity"/>
    <property type="evidence" value="ECO:0007669"/>
    <property type="project" value="InterPro"/>
</dbReference>
<dbReference type="Pfam" id="PF00743">
    <property type="entry name" value="FMO-like"/>
    <property type="match status" value="1"/>
</dbReference>
<dbReference type="AlphaFoldDB" id="A0A381WQ20"/>
<dbReference type="SUPFAM" id="SSF51905">
    <property type="entry name" value="FAD/NAD(P)-binding domain"/>
    <property type="match status" value="2"/>
</dbReference>
<dbReference type="GO" id="GO:0050660">
    <property type="term" value="F:flavin adenine dinucleotide binding"/>
    <property type="evidence" value="ECO:0007669"/>
    <property type="project" value="InterPro"/>
</dbReference>
<dbReference type="GO" id="GO:0050661">
    <property type="term" value="F:NADP binding"/>
    <property type="evidence" value="ECO:0007669"/>
    <property type="project" value="InterPro"/>
</dbReference>
<feature type="non-terminal residue" evidence="4">
    <location>
        <position position="522"/>
    </location>
</feature>
<keyword evidence="1" id="KW-0285">Flavoprotein</keyword>
<dbReference type="PANTHER" id="PTHR42877:SF4">
    <property type="entry name" value="FAD_NAD(P)-BINDING DOMAIN-CONTAINING PROTEIN-RELATED"/>
    <property type="match status" value="1"/>
</dbReference>
<sequence length="522" mass="60036">VKINKKYIDEALNDASFPVLAATLVHISGDTSLLEDLPKPKKAILGETQGFLTEDEKKIIKDKAIKLINDFLIDSNHQEIYIPNEDELHMIMNYISGDVVPKEYVPMMSQELNLLPLSHKSPSCDENNLRVLVIGCGMSGILTAIKLSEKNISYKIYEKNQDVGGTWNDNSYPGSRVDIANHFYCYSFEENHEWSEYFSQQPELKEYFNNCFIKYGLKDHVNFNTEVIAMDFNEDTVTWKVKSSQEDQIVYEEFDLVVSCVGQLNIPKIPDIKNFNKFKGEVFHSSKWPDKDIISNKKVAIVGSGASAFQIVPAIAPDCQELTIFQRSAPWMFPNPDYHRKVSKEKKWLLKNLPYYSRWYRFLLFWPGSDQLLSSLIIDPNWDQHESSINQENEYMRELFTEAMLAQISDHSLIKKVIPNYPPFGKRMLQDNGSWLEALHRDNVILLNEEVNCLHEGGIVSKDQLLEFDIIIFATGFKAQEFFIPIKINGGDGDFHSIYDDSPESYLGITFSNLPNFFAMYG</sequence>
<dbReference type="InterPro" id="IPR020946">
    <property type="entry name" value="Flavin_mOase-like"/>
</dbReference>
<gene>
    <name evidence="4" type="ORF">METZ01_LOCUS107473</name>
</gene>
<keyword evidence="2" id="KW-0274">FAD</keyword>
<evidence type="ECO:0000313" key="4">
    <source>
        <dbReference type="EMBL" id="SVA54619.1"/>
    </source>
</evidence>
<evidence type="ECO:0000256" key="2">
    <source>
        <dbReference type="ARBA" id="ARBA00022827"/>
    </source>
</evidence>
<protein>
    <recommendedName>
        <fullName evidence="5">FAD/NAD(P)-binding domain-containing protein</fullName>
    </recommendedName>
</protein>
<dbReference type="InterPro" id="IPR051209">
    <property type="entry name" value="FAD-bind_Monooxygenase_sf"/>
</dbReference>
<evidence type="ECO:0000256" key="3">
    <source>
        <dbReference type="ARBA" id="ARBA00023002"/>
    </source>
</evidence>
<reference evidence="4" key="1">
    <citation type="submission" date="2018-05" db="EMBL/GenBank/DDBJ databases">
        <authorList>
            <person name="Lanie J.A."/>
            <person name="Ng W.-L."/>
            <person name="Kazmierczak K.M."/>
            <person name="Andrzejewski T.M."/>
            <person name="Davidsen T.M."/>
            <person name="Wayne K.J."/>
            <person name="Tettelin H."/>
            <person name="Glass J.I."/>
            <person name="Rusch D."/>
            <person name="Podicherti R."/>
            <person name="Tsui H.-C.T."/>
            <person name="Winkler M.E."/>
        </authorList>
    </citation>
    <scope>NUCLEOTIDE SEQUENCE</scope>
</reference>
<dbReference type="Gene3D" id="3.50.50.60">
    <property type="entry name" value="FAD/NAD(P)-binding domain"/>
    <property type="match status" value="2"/>
</dbReference>
<dbReference type="PANTHER" id="PTHR42877">
    <property type="entry name" value="L-ORNITHINE N(5)-MONOOXYGENASE-RELATED"/>
    <property type="match status" value="1"/>
</dbReference>
<dbReference type="InterPro" id="IPR036188">
    <property type="entry name" value="FAD/NAD-bd_sf"/>
</dbReference>
<accession>A0A381WQ20</accession>
<evidence type="ECO:0008006" key="5">
    <source>
        <dbReference type="Google" id="ProtNLM"/>
    </source>
</evidence>
<proteinExistence type="predicted"/>